<evidence type="ECO:0000313" key="1">
    <source>
        <dbReference type="EMBL" id="PRJ59757.1"/>
    </source>
</evidence>
<name>A0A2S9RP54_HAEIF</name>
<gene>
    <name evidence="1" type="ORF">BV102_00845</name>
</gene>
<comment type="caution">
    <text evidence="1">The sequence shown here is derived from an EMBL/GenBank/DDBJ whole genome shotgun (WGS) entry which is preliminary data.</text>
</comment>
<dbReference type="Proteomes" id="UP000238532">
    <property type="component" value="Unassembled WGS sequence"/>
</dbReference>
<organism evidence="1 2">
    <name type="scientific">Haemophilus influenzae</name>
    <dbReference type="NCBI Taxonomy" id="727"/>
    <lineage>
        <taxon>Bacteria</taxon>
        <taxon>Pseudomonadati</taxon>
        <taxon>Pseudomonadota</taxon>
        <taxon>Gammaproteobacteria</taxon>
        <taxon>Pasteurellales</taxon>
        <taxon>Pasteurellaceae</taxon>
        <taxon>Haemophilus</taxon>
    </lineage>
</organism>
<evidence type="ECO:0000313" key="2">
    <source>
        <dbReference type="Proteomes" id="UP000238532"/>
    </source>
</evidence>
<dbReference type="AlphaFoldDB" id="A0A2S9RP54"/>
<dbReference type="EMBL" id="NEBY01000249">
    <property type="protein sequence ID" value="PRJ59757.1"/>
    <property type="molecule type" value="Genomic_DNA"/>
</dbReference>
<accession>A0A2S9RP54</accession>
<sequence>MLFTGPVLLVSPERAYGCNNKCTHESYFLVVRTFQIVCRNNIVF</sequence>
<proteinExistence type="predicted"/>
<protein>
    <submittedName>
        <fullName evidence="1">Uncharacterized protein</fullName>
    </submittedName>
</protein>
<reference evidence="1 2" key="1">
    <citation type="submission" date="2017-04" db="EMBL/GenBank/DDBJ databases">
        <title>Haemophilus influenzae in COPD genome sequencing project.</title>
        <authorList>
            <person name="Murphy T.F."/>
            <person name="Kong Y."/>
            <person name="Nadendla S."/>
            <person name="Tettelin H."/>
            <person name="Pettigrew M."/>
        </authorList>
    </citation>
    <scope>NUCLEOTIDE SEQUENCE [LARGE SCALE GENOMIC DNA]</scope>
    <source>
        <strain evidence="1 2">56P127H1</strain>
    </source>
</reference>